<dbReference type="PANTHER" id="PTHR21064:SF6">
    <property type="entry name" value="AMINOGLYCOSIDE PHOSPHOTRANSFERASE DOMAIN-CONTAINING PROTEIN"/>
    <property type="match status" value="1"/>
</dbReference>
<dbReference type="CDD" id="cd05153">
    <property type="entry name" value="HomoserineK_II"/>
    <property type="match status" value="1"/>
</dbReference>
<comment type="pathway">
    <text evidence="8">Amino-acid biosynthesis; L-threonine biosynthesis; L-threonine from L-aspartate: step 4/5.</text>
</comment>
<feature type="domain" description="Aminoglycoside phosphotransferase" evidence="10">
    <location>
        <begin position="28"/>
        <end position="257"/>
    </location>
</feature>
<dbReference type="EC" id="2.7.1.39" evidence="8 9"/>
<dbReference type="InterPro" id="IPR050249">
    <property type="entry name" value="Pseudomonas-type_ThrB"/>
</dbReference>
<dbReference type="HAMAP" id="MF_00301">
    <property type="entry name" value="Homoser_kinase_2"/>
    <property type="match status" value="1"/>
</dbReference>
<dbReference type="RefSeq" id="WP_214624236.1">
    <property type="nucleotide sequence ID" value="NZ_JAHGAW010000008.1"/>
</dbReference>
<name>A0A9X1IS14_9SPHN</name>
<evidence type="ECO:0000256" key="2">
    <source>
        <dbReference type="ARBA" id="ARBA00022679"/>
    </source>
</evidence>
<evidence type="ECO:0000313" key="12">
    <source>
        <dbReference type="Proteomes" id="UP001138757"/>
    </source>
</evidence>
<dbReference type="NCBIfam" id="TIGR00938">
    <property type="entry name" value="thrB_alt"/>
    <property type="match status" value="1"/>
</dbReference>
<dbReference type="Proteomes" id="UP001138757">
    <property type="component" value="Unassembled WGS sequence"/>
</dbReference>
<protein>
    <recommendedName>
        <fullName evidence="8 9">Homoserine kinase</fullName>
        <shortName evidence="8">HK</shortName>
        <shortName evidence="8">HSK</shortName>
        <ecNumber evidence="8 9">2.7.1.39</ecNumber>
    </recommendedName>
</protein>
<proteinExistence type="inferred from homology"/>
<evidence type="ECO:0000256" key="3">
    <source>
        <dbReference type="ARBA" id="ARBA00022697"/>
    </source>
</evidence>
<dbReference type="NCBIfam" id="NF003558">
    <property type="entry name" value="PRK05231.1"/>
    <property type="match status" value="1"/>
</dbReference>
<evidence type="ECO:0000256" key="4">
    <source>
        <dbReference type="ARBA" id="ARBA00022741"/>
    </source>
</evidence>
<evidence type="ECO:0000259" key="10">
    <source>
        <dbReference type="Pfam" id="PF01636"/>
    </source>
</evidence>
<keyword evidence="6 8" id="KW-0067">ATP-binding</keyword>
<keyword evidence="5 8" id="KW-0418">Kinase</keyword>
<keyword evidence="3 8" id="KW-0791">Threonine biosynthesis</keyword>
<evidence type="ECO:0000256" key="1">
    <source>
        <dbReference type="ARBA" id="ARBA00022605"/>
    </source>
</evidence>
<reference evidence="11" key="1">
    <citation type="submission" date="2021-05" db="EMBL/GenBank/DDBJ databases">
        <title>Genome of Sphingobium sp. strain.</title>
        <authorList>
            <person name="Fan R."/>
        </authorList>
    </citation>
    <scope>NUCLEOTIDE SEQUENCE</scope>
    <source>
        <strain evidence="11">H33</strain>
    </source>
</reference>
<dbReference type="GO" id="GO:0009088">
    <property type="term" value="P:threonine biosynthetic process"/>
    <property type="evidence" value="ECO:0007669"/>
    <property type="project" value="UniProtKB-UniRule"/>
</dbReference>
<dbReference type="SUPFAM" id="SSF56112">
    <property type="entry name" value="Protein kinase-like (PK-like)"/>
    <property type="match status" value="1"/>
</dbReference>
<keyword evidence="4 8" id="KW-0547">Nucleotide-binding</keyword>
<dbReference type="Gene3D" id="3.90.1200.10">
    <property type="match status" value="1"/>
</dbReference>
<dbReference type="GO" id="GO:0005524">
    <property type="term" value="F:ATP binding"/>
    <property type="evidence" value="ECO:0007669"/>
    <property type="project" value="UniProtKB-KW"/>
</dbReference>
<sequence length="327" mass="36008">MAVYTQVPAEELARFLELYDVGTLLAAKGIAEGVENSNYLVDTTGADGQGARFILTLYEKRVDVADLPFFFALLDHLGERGCLVPRFIHDREGKTLQTLCGRPACLIEFLSGVSVTRPTPEQARATGVALGQLHRAAEDFTGERPNALGPEGWHRLADACGDGLDEITPDLGARVRHELAFLDAHWPTTLDRCVIHADLFPDNVLMRGNEVGGLIDFYFSCTDIRAYDVAITHSAWGFTPDGTTFNETVAHKLIFGYVASHGLTPAEHAALPILSRGASLRFLLTRAYDWINTPPDALVTRKDPLAYLRRLETYATLPAERLFGRLV</sequence>
<accession>A0A9X1IS14</accession>
<gene>
    <name evidence="8 11" type="primary">thrB</name>
    <name evidence="11" type="ORF">KK488_13645</name>
</gene>
<dbReference type="InterPro" id="IPR005280">
    <property type="entry name" value="Homoserine_kinase_II"/>
</dbReference>
<comment type="caution">
    <text evidence="11">The sequence shown here is derived from an EMBL/GenBank/DDBJ whole genome shotgun (WGS) entry which is preliminary data.</text>
</comment>
<keyword evidence="12" id="KW-1185">Reference proteome</keyword>
<dbReference type="AlphaFoldDB" id="A0A9X1IS14"/>
<dbReference type="EMBL" id="JAHGAW010000008">
    <property type="protein sequence ID" value="MBT2187993.1"/>
    <property type="molecule type" value="Genomic_DNA"/>
</dbReference>
<keyword evidence="1 8" id="KW-0028">Amino-acid biosynthesis</keyword>
<keyword evidence="2 8" id="KW-0808">Transferase</keyword>
<dbReference type="PANTHER" id="PTHR21064">
    <property type="entry name" value="AMINOGLYCOSIDE PHOSPHOTRANSFERASE DOMAIN-CONTAINING PROTEIN-RELATED"/>
    <property type="match status" value="1"/>
</dbReference>
<evidence type="ECO:0000256" key="7">
    <source>
        <dbReference type="ARBA" id="ARBA00038240"/>
    </source>
</evidence>
<dbReference type="GO" id="GO:0004413">
    <property type="term" value="F:homoserine kinase activity"/>
    <property type="evidence" value="ECO:0007669"/>
    <property type="project" value="UniProtKB-UniRule"/>
</dbReference>
<dbReference type="InterPro" id="IPR002575">
    <property type="entry name" value="Aminoglycoside_PTrfase"/>
</dbReference>
<dbReference type="Pfam" id="PF01636">
    <property type="entry name" value="APH"/>
    <property type="match status" value="1"/>
</dbReference>
<evidence type="ECO:0000256" key="9">
    <source>
        <dbReference type="NCBIfam" id="TIGR00938"/>
    </source>
</evidence>
<organism evidence="11 12">
    <name type="scientific">Sphingobium nicotianae</name>
    <dbReference type="NCBI Taxonomy" id="2782607"/>
    <lineage>
        <taxon>Bacteria</taxon>
        <taxon>Pseudomonadati</taxon>
        <taxon>Pseudomonadota</taxon>
        <taxon>Alphaproteobacteria</taxon>
        <taxon>Sphingomonadales</taxon>
        <taxon>Sphingomonadaceae</taxon>
        <taxon>Sphingobium</taxon>
    </lineage>
</organism>
<comment type="catalytic activity">
    <reaction evidence="8">
        <text>L-homoserine + ATP = O-phospho-L-homoserine + ADP + H(+)</text>
        <dbReference type="Rhea" id="RHEA:13985"/>
        <dbReference type="ChEBI" id="CHEBI:15378"/>
        <dbReference type="ChEBI" id="CHEBI:30616"/>
        <dbReference type="ChEBI" id="CHEBI:57476"/>
        <dbReference type="ChEBI" id="CHEBI:57590"/>
        <dbReference type="ChEBI" id="CHEBI:456216"/>
        <dbReference type="EC" id="2.7.1.39"/>
    </reaction>
</comment>
<evidence type="ECO:0000256" key="5">
    <source>
        <dbReference type="ARBA" id="ARBA00022777"/>
    </source>
</evidence>
<comment type="similarity">
    <text evidence="7 8">Belongs to the pseudomonas-type ThrB family.</text>
</comment>
<evidence type="ECO:0000256" key="8">
    <source>
        <dbReference type="HAMAP-Rule" id="MF_00301"/>
    </source>
</evidence>
<dbReference type="Gene3D" id="3.30.200.20">
    <property type="entry name" value="Phosphorylase Kinase, domain 1"/>
    <property type="match status" value="1"/>
</dbReference>
<evidence type="ECO:0000256" key="6">
    <source>
        <dbReference type="ARBA" id="ARBA00022840"/>
    </source>
</evidence>
<dbReference type="InterPro" id="IPR011009">
    <property type="entry name" value="Kinase-like_dom_sf"/>
</dbReference>
<evidence type="ECO:0000313" key="11">
    <source>
        <dbReference type="EMBL" id="MBT2187993.1"/>
    </source>
</evidence>